<accession>A0ABU7KHI5</accession>
<dbReference type="Proteomes" id="UP001356095">
    <property type="component" value="Unassembled WGS sequence"/>
</dbReference>
<dbReference type="GO" id="GO:0016740">
    <property type="term" value="F:transferase activity"/>
    <property type="evidence" value="ECO:0007669"/>
    <property type="project" value="UniProtKB-KW"/>
</dbReference>
<name>A0ABU7KHI5_9ACTN</name>
<protein>
    <submittedName>
        <fullName evidence="1">GNAT family protein</fullName>
        <ecNumber evidence="1">2.-.-.-</ecNumber>
    </submittedName>
</protein>
<reference evidence="1 2" key="1">
    <citation type="submission" date="2023-08" db="EMBL/GenBank/DDBJ databases">
        <authorList>
            <person name="Girao M."/>
            <person name="Carvalho M.F."/>
        </authorList>
    </citation>
    <scope>NUCLEOTIDE SEQUENCE [LARGE SCALE GENOMIC DNA]</scope>
    <source>
        <strain evidence="1 2">CT-R113</strain>
    </source>
</reference>
<keyword evidence="1" id="KW-0808">Transferase</keyword>
<dbReference type="EC" id="2.-.-.-" evidence="1"/>
<comment type="caution">
    <text evidence="1">The sequence shown here is derived from an EMBL/GenBank/DDBJ whole genome shotgun (WGS) entry which is preliminary data.</text>
</comment>
<dbReference type="SUPFAM" id="SSF55729">
    <property type="entry name" value="Acyl-CoA N-acyltransferases (Nat)"/>
    <property type="match status" value="1"/>
</dbReference>
<evidence type="ECO:0000313" key="1">
    <source>
        <dbReference type="EMBL" id="MEE2041703.1"/>
    </source>
</evidence>
<sequence length="194" mass="21693">MLTPHLETPRVRFSPIAPENVTKLYDLLTELGLESLPSRDAFSESYHSVAKRFVDIFEIQLRRTGEVLGFGSIREHDPAGHVKLGIFMRTNRLPVGVGAESMMLLVNHAFANWDYLRKVYVLTTDASLGQFGSALLSTPREASLPRHVYFQGRLWDLHFYSVSRSAWTANGAPILDRIARGPRSRAAAGGSRPE</sequence>
<gene>
    <name evidence="1" type="ORF">Q8791_31225</name>
</gene>
<dbReference type="RefSeq" id="WP_330095457.1">
    <property type="nucleotide sequence ID" value="NZ_JAUZMY010000061.1"/>
</dbReference>
<dbReference type="EMBL" id="JAUZMY010000061">
    <property type="protein sequence ID" value="MEE2041703.1"/>
    <property type="molecule type" value="Genomic_DNA"/>
</dbReference>
<keyword evidence="2" id="KW-1185">Reference proteome</keyword>
<proteinExistence type="predicted"/>
<dbReference type="InterPro" id="IPR016181">
    <property type="entry name" value="Acyl_CoA_acyltransferase"/>
</dbReference>
<organism evidence="1 2">
    <name type="scientific">Nocardiopsis codii</name>
    <dbReference type="NCBI Taxonomy" id="3065942"/>
    <lineage>
        <taxon>Bacteria</taxon>
        <taxon>Bacillati</taxon>
        <taxon>Actinomycetota</taxon>
        <taxon>Actinomycetes</taxon>
        <taxon>Streptosporangiales</taxon>
        <taxon>Nocardiopsidaceae</taxon>
        <taxon>Nocardiopsis</taxon>
    </lineage>
</organism>
<evidence type="ECO:0000313" key="2">
    <source>
        <dbReference type="Proteomes" id="UP001356095"/>
    </source>
</evidence>
<dbReference type="Gene3D" id="3.40.630.30">
    <property type="match status" value="1"/>
</dbReference>